<feature type="compositionally biased region" description="Basic and acidic residues" evidence="1">
    <location>
        <begin position="393"/>
        <end position="409"/>
    </location>
</feature>
<dbReference type="EMBL" id="CAJGYM010000012">
    <property type="protein sequence ID" value="CAD6189893.1"/>
    <property type="molecule type" value="Genomic_DNA"/>
</dbReference>
<evidence type="ECO:0000313" key="3">
    <source>
        <dbReference type="Proteomes" id="UP000835052"/>
    </source>
</evidence>
<proteinExistence type="predicted"/>
<feature type="compositionally biased region" description="Polar residues" evidence="1">
    <location>
        <begin position="360"/>
        <end position="371"/>
    </location>
</feature>
<dbReference type="Proteomes" id="UP000835052">
    <property type="component" value="Unassembled WGS sequence"/>
</dbReference>
<feature type="region of interest" description="Disordered" evidence="1">
    <location>
        <begin position="347"/>
        <end position="459"/>
    </location>
</feature>
<protein>
    <submittedName>
        <fullName evidence="2">Uncharacterized protein</fullName>
    </submittedName>
</protein>
<gene>
    <name evidence="2" type="ORF">CAUJ_LOCUS5812</name>
</gene>
<name>A0A8S1H3Y6_9PELO</name>
<sequence length="497" mass="55416">MLAGGRIELVPRTAYAHATCPAPCPASLAFQMETILVGTVEPDRMFAVRLGQQPYRTILLHSKNFPSTNFPICRGDVLKVKVNAYRWVEAILSKCGSFENGTSYFQAEARHMDNVITTCHESIKITDPDGIHTNKSGIFTVCFKDRIDKQNDHLTIFYAVEVGARGEIFRKKVPVVQVTIPIPVSNVDAVGENLEKKLSVAQAPNPDSNGSATIFSHLSSLALVTAADKNRAFMVTLDKKPYRTILALISKIHTPFDLARGQIIDIEYTNEGHVTAVKTLKKTLETVGNSFKVEATYRNGVLYSDYYSFEIEDPKGVGKFNNNVVFRALDTKDAIHSTEFISVDPEKDKKTVDNLPQGVANDNSRLNNRSPINIPKAEEEAPPSYSSLFGEAATRKDPNQDPPVRKQENNKFQPAVPVRNYAGALPKKAPLENQDPPARNRERNNFQTPVVSTKNESEKDQFLEAKDAFNNLDGRAVQTIKNFDAYAYESLRKFFNQ</sequence>
<comment type="caution">
    <text evidence="2">The sequence shown here is derived from an EMBL/GenBank/DDBJ whole genome shotgun (WGS) entry which is preliminary data.</text>
</comment>
<feature type="compositionally biased region" description="Polar residues" evidence="1">
    <location>
        <begin position="445"/>
        <end position="454"/>
    </location>
</feature>
<reference evidence="2" key="1">
    <citation type="submission" date="2020-10" db="EMBL/GenBank/DDBJ databases">
        <authorList>
            <person name="Kikuchi T."/>
        </authorList>
    </citation>
    <scope>NUCLEOTIDE SEQUENCE</scope>
    <source>
        <strain evidence="2">NKZ352</strain>
    </source>
</reference>
<dbReference type="AlphaFoldDB" id="A0A8S1H3Y6"/>
<accession>A0A8S1H3Y6</accession>
<organism evidence="2 3">
    <name type="scientific">Caenorhabditis auriculariae</name>
    <dbReference type="NCBI Taxonomy" id="2777116"/>
    <lineage>
        <taxon>Eukaryota</taxon>
        <taxon>Metazoa</taxon>
        <taxon>Ecdysozoa</taxon>
        <taxon>Nematoda</taxon>
        <taxon>Chromadorea</taxon>
        <taxon>Rhabditida</taxon>
        <taxon>Rhabditina</taxon>
        <taxon>Rhabditomorpha</taxon>
        <taxon>Rhabditoidea</taxon>
        <taxon>Rhabditidae</taxon>
        <taxon>Peloderinae</taxon>
        <taxon>Caenorhabditis</taxon>
    </lineage>
</organism>
<keyword evidence="3" id="KW-1185">Reference proteome</keyword>
<evidence type="ECO:0000256" key="1">
    <source>
        <dbReference type="SAM" id="MobiDB-lite"/>
    </source>
</evidence>
<evidence type="ECO:0000313" key="2">
    <source>
        <dbReference type="EMBL" id="CAD6189893.1"/>
    </source>
</evidence>